<evidence type="ECO:0000313" key="4">
    <source>
        <dbReference type="EMBL" id="TDE97695.1"/>
    </source>
</evidence>
<dbReference type="GO" id="GO:0016746">
    <property type="term" value="F:acyltransferase activity"/>
    <property type="evidence" value="ECO:0007669"/>
    <property type="project" value="UniProtKB-KW"/>
</dbReference>
<accession>A0ABY2EA64</accession>
<dbReference type="EMBL" id="SMNA01000002">
    <property type="protein sequence ID" value="TDE97695.1"/>
    <property type="molecule type" value="Genomic_DNA"/>
</dbReference>
<dbReference type="Pfam" id="PF00583">
    <property type="entry name" value="Acetyltransf_1"/>
    <property type="match status" value="1"/>
</dbReference>
<proteinExistence type="predicted"/>
<keyword evidence="5" id="KW-1185">Reference proteome</keyword>
<evidence type="ECO:0000313" key="5">
    <source>
        <dbReference type="Proteomes" id="UP000504882"/>
    </source>
</evidence>
<dbReference type="EC" id="2.3.1.-" evidence="4"/>
<dbReference type="SUPFAM" id="SSF55729">
    <property type="entry name" value="Acyl-CoA N-acyltransferases (Nat)"/>
    <property type="match status" value="1"/>
</dbReference>
<evidence type="ECO:0000256" key="2">
    <source>
        <dbReference type="ARBA" id="ARBA00023315"/>
    </source>
</evidence>
<organism evidence="4 5">
    <name type="scientific">Occultella glacieicola</name>
    <dbReference type="NCBI Taxonomy" id="2518684"/>
    <lineage>
        <taxon>Bacteria</taxon>
        <taxon>Bacillati</taxon>
        <taxon>Actinomycetota</taxon>
        <taxon>Actinomycetes</taxon>
        <taxon>Micrococcales</taxon>
        <taxon>Ruaniaceae</taxon>
        <taxon>Occultella</taxon>
    </lineage>
</organism>
<evidence type="ECO:0000256" key="1">
    <source>
        <dbReference type="ARBA" id="ARBA00022679"/>
    </source>
</evidence>
<gene>
    <name evidence="4" type="ORF">EXU48_05435</name>
</gene>
<dbReference type="InterPro" id="IPR016181">
    <property type="entry name" value="Acyl_CoA_acyltransferase"/>
</dbReference>
<dbReference type="PANTHER" id="PTHR43877:SF2">
    <property type="entry name" value="AMINOALKYLPHOSPHONATE N-ACETYLTRANSFERASE-RELATED"/>
    <property type="match status" value="1"/>
</dbReference>
<keyword evidence="2 4" id="KW-0012">Acyltransferase</keyword>
<dbReference type="InterPro" id="IPR050832">
    <property type="entry name" value="Bact_Acetyltransf"/>
</dbReference>
<dbReference type="Gene3D" id="3.40.630.30">
    <property type="match status" value="1"/>
</dbReference>
<dbReference type="PROSITE" id="PS51186">
    <property type="entry name" value="GNAT"/>
    <property type="match status" value="1"/>
</dbReference>
<dbReference type="CDD" id="cd04301">
    <property type="entry name" value="NAT_SF"/>
    <property type="match status" value="1"/>
</dbReference>
<dbReference type="NCBIfam" id="NF002959">
    <property type="entry name" value="PRK03624.1"/>
    <property type="match status" value="1"/>
</dbReference>
<protein>
    <submittedName>
        <fullName evidence="4">GNAT family acetyltransferase</fullName>
        <ecNumber evidence="4">2.3.1.-</ecNumber>
    </submittedName>
</protein>
<feature type="domain" description="N-acetyltransferase" evidence="3">
    <location>
        <begin position="1"/>
        <end position="137"/>
    </location>
</feature>
<evidence type="ECO:0000259" key="3">
    <source>
        <dbReference type="PROSITE" id="PS51186"/>
    </source>
</evidence>
<name>A0ABY2EA64_9MICO</name>
<reference evidence="4 5" key="1">
    <citation type="submission" date="2019-03" db="EMBL/GenBank/DDBJ databases">
        <title>Genomic features of bacteria from cold environments.</title>
        <authorList>
            <person name="Shen L."/>
        </authorList>
    </citation>
    <scope>NUCLEOTIDE SEQUENCE [LARGE SCALE GENOMIC DNA]</scope>
    <source>
        <strain evidence="5">T3246-1</strain>
    </source>
</reference>
<dbReference type="InterPro" id="IPR000182">
    <property type="entry name" value="GNAT_dom"/>
</dbReference>
<dbReference type="PANTHER" id="PTHR43877">
    <property type="entry name" value="AMINOALKYLPHOSPHONATE N-ACETYLTRANSFERASE-RELATED-RELATED"/>
    <property type="match status" value="1"/>
</dbReference>
<dbReference type="Proteomes" id="UP000504882">
    <property type="component" value="Unassembled WGS sequence"/>
</dbReference>
<sequence length="141" mass="15383">MREAIDADSERIIELWQACGLTRPWNDPATDLGQARAGETSAVLVLQTPDGVTGTVMVGFDGHRGWVYYLAVDPGRRGLGHGRDLMVAAEAWLLGAGARKVQLMVRAGNDVTGFYEALGYTDQRTRVFGRRLEEPAGRPPD</sequence>
<keyword evidence="1 4" id="KW-0808">Transferase</keyword>
<comment type="caution">
    <text evidence="4">The sequence shown here is derived from an EMBL/GenBank/DDBJ whole genome shotgun (WGS) entry which is preliminary data.</text>
</comment>